<feature type="transmembrane region" description="Helical" evidence="6">
    <location>
        <begin position="67"/>
        <end position="86"/>
    </location>
</feature>
<evidence type="ECO:0000259" key="7">
    <source>
        <dbReference type="Pfam" id="PF00892"/>
    </source>
</evidence>
<dbReference type="Pfam" id="PF00892">
    <property type="entry name" value="EamA"/>
    <property type="match status" value="2"/>
</dbReference>
<feature type="transmembrane region" description="Helical" evidence="6">
    <location>
        <begin position="268"/>
        <end position="288"/>
    </location>
</feature>
<gene>
    <name evidence="8" type="ORF">LMG27198_27970</name>
</gene>
<dbReference type="PANTHER" id="PTHR42920">
    <property type="entry name" value="OS03G0707200 PROTEIN-RELATED"/>
    <property type="match status" value="1"/>
</dbReference>
<evidence type="ECO:0000256" key="6">
    <source>
        <dbReference type="SAM" id="Phobius"/>
    </source>
</evidence>
<evidence type="ECO:0000256" key="5">
    <source>
        <dbReference type="ARBA" id="ARBA00023136"/>
    </source>
</evidence>
<dbReference type="InterPro" id="IPR000620">
    <property type="entry name" value="EamA_dom"/>
</dbReference>
<evidence type="ECO:0000256" key="4">
    <source>
        <dbReference type="ARBA" id="ARBA00022989"/>
    </source>
</evidence>
<feature type="transmembrane region" description="Helical" evidence="6">
    <location>
        <begin position="124"/>
        <end position="142"/>
    </location>
</feature>
<evidence type="ECO:0000313" key="8">
    <source>
        <dbReference type="EMBL" id="GLI93805.1"/>
    </source>
</evidence>
<evidence type="ECO:0000256" key="3">
    <source>
        <dbReference type="ARBA" id="ARBA00022692"/>
    </source>
</evidence>
<evidence type="ECO:0000256" key="2">
    <source>
        <dbReference type="ARBA" id="ARBA00022475"/>
    </source>
</evidence>
<keyword evidence="3 6" id="KW-0812">Transmembrane</keyword>
<protein>
    <submittedName>
        <fullName evidence="8">MFS transporter</fullName>
    </submittedName>
</protein>
<dbReference type="PANTHER" id="PTHR42920:SF5">
    <property type="entry name" value="EAMA DOMAIN-CONTAINING PROTEIN"/>
    <property type="match status" value="1"/>
</dbReference>
<keyword evidence="9" id="KW-1185">Reference proteome</keyword>
<sequence>MTRLQADLALLFAALIWGTAFIAQKQGNDSIGPLTFVGLRFLLSWIALAPLAAYEHVSAGRRPLGKASMRLAGAIGLCLFAGTTLQQFGLLTTTATNAGFLSTLYVVLVPAILWAITGSRPRRVILIAAILSLAGSWFLTAHGAFGEWRRGDSFIVAADVAWAAGICLVPIFLARAQRPFFLAFAQYGVAAVLGLLAGIALEPQSAAGVASALPSLLYAGLCSGGVAYTLQIVAQRYTPPAEAALIMSLESVFAALSGAILLGERLTGLAVLGCALILTGVVLAEAGPMMRKPRPSRKTAPAHLETA</sequence>
<evidence type="ECO:0000313" key="9">
    <source>
        <dbReference type="Proteomes" id="UP001144323"/>
    </source>
</evidence>
<dbReference type="Gene3D" id="1.10.3730.20">
    <property type="match status" value="1"/>
</dbReference>
<dbReference type="AlphaFoldDB" id="A0A9W6GVU0"/>
<feature type="transmembrane region" description="Helical" evidence="6">
    <location>
        <begin position="33"/>
        <end position="55"/>
    </location>
</feature>
<keyword evidence="4 6" id="KW-1133">Transmembrane helix</keyword>
<dbReference type="GO" id="GO:0005886">
    <property type="term" value="C:plasma membrane"/>
    <property type="evidence" value="ECO:0007669"/>
    <property type="project" value="UniProtKB-SubCell"/>
</dbReference>
<name>A0A9W6GVU0_9HYPH</name>
<reference evidence="8" key="1">
    <citation type="journal article" date="2023" name="Int. J. Syst. Evol. Microbiol.">
        <title>Methylocystis iwaonis sp. nov., a type II methane-oxidizing bacterium from surface soil of a rice paddy field in Japan, and emended description of the genus Methylocystis (ex Whittenbury et al. 1970) Bowman et al. 1993.</title>
        <authorList>
            <person name="Kaise H."/>
            <person name="Sawadogo J.B."/>
            <person name="Alam M.S."/>
            <person name="Ueno C."/>
            <person name="Dianou D."/>
            <person name="Shinjo R."/>
            <person name="Asakawa S."/>
        </authorList>
    </citation>
    <scope>NUCLEOTIDE SEQUENCE</scope>
    <source>
        <strain evidence="8">LMG27198</strain>
    </source>
</reference>
<dbReference type="RefSeq" id="WP_281803832.1">
    <property type="nucleotide sequence ID" value="NZ_BSEC01000001.1"/>
</dbReference>
<dbReference type="SUPFAM" id="SSF103481">
    <property type="entry name" value="Multidrug resistance efflux transporter EmrE"/>
    <property type="match status" value="2"/>
</dbReference>
<keyword evidence="5 6" id="KW-0472">Membrane</keyword>
<dbReference type="Proteomes" id="UP001144323">
    <property type="component" value="Unassembled WGS sequence"/>
</dbReference>
<dbReference type="InterPro" id="IPR037185">
    <property type="entry name" value="EmrE-like"/>
</dbReference>
<accession>A0A9W6GVU0</accession>
<feature type="transmembrane region" description="Helical" evidence="6">
    <location>
        <begin position="154"/>
        <end position="173"/>
    </location>
</feature>
<dbReference type="InterPro" id="IPR051258">
    <property type="entry name" value="Diverse_Substrate_Transporter"/>
</dbReference>
<comment type="subcellular location">
    <subcellularLocation>
        <location evidence="1">Cell membrane</location>
        <topology evidence="1">Multi-pass membrane protein</topology>
    </subcellularLocation>
</comment>
<organism evidence="8 9">
    <name type="scientific">Methylocystis echinoides</name>
    <dbReference type="NCBI Taxonomy" id="29468"/>
    <lineage>
        <taxon>Bacteria</taxon>
        <taxon>Pseudomonadati</taxon>
        <taxon>Pseudomonadota</taxon>
        <taxon>Alphaproteobacteria</taxon>
        <taxon>Hyphomicrobiales</taxon>
        <taxon>Methylocystaceae</taxon>
        <taxon>Methylocystis</taxon>
    </lineage>
</organism>
<feature type="transmembrane region" description="Helical" evidence="6">
    <location>
        <begin position="180"/>
        <end position="201"/>
    </location>
</feature>
<feature type="transmembrane region" description="Helical" evidence="6">
    <location>
        <begin position="98"/>
        <end position="117"/>
    </location>
</feature>
<evidence type="ECO:0000256" key="1">
    <source>
        <dbReference type="ARBA" id="ARBA00004651"/>
    </source>
</evidence>
<dbReference type="EMBL" id="BSEC01000001">
    <property type="protein sequence ID" value="GLI93805.1"/>
    <property type="molecule type" value="Genomic_DNA"/>
</dbReference>
<feature type="domain" description="EamA" evidence="7">
    <location>
        <begin position="150"/>
        <end position="283"/>
    </location>
</feature>
<feature type="transmembrane region" description="Helical" evidence="6">
    <location>
        <begin position="207"/>
        <end position="230"/>
    </location>
</feature>
<comment type="caution">
    <text evidence="8">The sequence shown here is derived from an EMBL/GenBank/DDBJ whole genome shotgun (WGS) entry which is preliminary data.</text>
</comment>
<keyword evidence="2" id="KW-1003">Cell membrane</keyword>
<proteinExistence type="predicted"/>
<feature type="transmembrane region" description="Helical" evidence="6">
    <location>
        <begin position="242"/>
        <end position="262"/>
    </location>
</feature>
<feature type="domain" description="EamA" evidence="7">
    <location>
        <begin position="6"/>
        <end position="140"/>
    </location>
</feature>